<evidence type="ECO:0000313" key="1">
    <source>
        <dbReference type="EMBL" id="GME88221.1"/>
    </source>
</evidence>
<organism evidence="1 2">
    <name type="scientific">Candida boidinii</name>
    <name type="common">Yeast</name>
    <dbReference type="NCBI Taxonomy" id="5477"/>
    <lineage>
        <taxon>Eukaryota</taxon>
        <taxon>Fungi</taxon>
        <taxon>Dikarya</taxon>
        <taxon>Ascomycota</taxon>
        <taxon>Saccharomycotina</taxon>
        <taxon>Pichiomycetes</taxon>
        <taxon>Pichiales</taxon>
        <taxon>Pichiaceae</taxon>
        <taxon>Ogataea</taxon>
        <taxon>Ogataea/Candida clade</taxon>
    </lineage>
</organism>
<comment type="caution">
    <text evidence="1">The sequence shown here is derived from an EMBL/GenBank/DDBJ whole genome shotgun (WGS) entry which is preliminary data.</text>
</comment>
<gene>
    <name evidence="1" type="ORF">Cboi01_000078300</name>
</gene>
<keyword evidence="2" id="KW-1185">Reference proteome</keyword>
<accession>A0ACB5TGK9</accession>
<proteinExistence type="predicted"/>
<name>A0ACB5TGK9_CANBO</name>
<dbReference type="Proteomes" id="UP001165101">
    <property type="component" value="Unassembled WGS sequence"/>
</dbReference>
<reference evidence="1" key="1">
    <citation type="submission" date="2023-04" db="EMBL/GenBank/DDBJ databases">
        <title>Candida boidinii NBRC 1967.</title>
        <authorList>
            <person name="Ichikawa N."/>
            <person name="Sato H."/>
            <person name="Tonouchi N."/>
        </authorList>
    </citation>
    <scope>NUCLEOTIDE SEQUENCE</scope>
    <source>
        <strain evidence="1">NBRC 1967</strain>
    </source>
</reference>
<dbReference type="EMBL" id="BSXV01000240">
    <property type="protein sequence ID" value="GME88221.1"/>
    <property type="molecule type" value="Genomic_DNA"/>
</dbReference>
<sequence>MLSSTVFSLTLVSQPPQCSDGLCYENLMWDYQTDALGRMKMSSLNESTINVVALQRIAQANQTTERGIRKREDKFVETGLGFLIDADIMSLVLSDNMPHTYDAGNVTRVYTLDEQLTRREYEWMCGSYQVMWDVMTKSKGWTSKTFSYLFVQTGWANAESISTVANSILSMAQTISGWVIGTESESKTCGSGTWTIYDGSGTEPKDLIVIASSSYHINGSTCTTTATSNTIIEAVKRWLTDIKNTRTVKGCANLSNSGSWRNDLRVMNAILMADCAQNIWAIECPSQ</sequence>
<evidence type="ECO:0000313" key="2">
    <source>
        <dbReference type="Proteomes" id="UP001165101"/>
    </source>
</evidence>
<protein>
    <submittedName>
        <fullName evidence="1">Unnamed protein product</fullName>
    </submittedName>
</protein>